<evidence type="ECO:0000313" key="3">
    <source>
        <dbReference type="EMBL" id="MRJ48291.1"/>
    </source>
</evidence>
<protein>
    <submittedName>
        <fullName evidence="2">DUF1456 family protein</fullName>
    </submittedName>
</protein>
<dbReference type="PANTHER" id="PTHR37805">
    <property type="entry name" value="CYTOPLASMIC PROTEIN-RELATED"/>
    <property type="match status" value="1"/>
</dbReference>
<dbReference type="EMBL" id="WJQR01000007">
    <property type="protein sequence ID" value="MRI81971.1"/>
    <property type="molecule type" value="Genomic_DNA"/>
</dbReference>
<reference evidence="4 6" key="2">
    <citation type="submission" date="2019-11" db="EMBL/GenBank/DDBJ databases">
        <title>Characterisation of Fundicoccus ignavus gen. nov. sp. nov., a novel genus of the family Aerococcaceae isolated from bulk tank milk.</title>
        <authorList>
            <person name="Siebert A."/>
            <person name="Huptas C."/>
            <person name="Wenning M."/>
            <person name="Scherer S."/>
            <person name="Doll E.V."/>
        </authorList>
    </citation>
    <scope>NUCLEOTIDE SEQUENCE [LARGE SCALE GENOMIC DNA]</scope>
    <source>
        <strain evidence="1 6">DSM 109653</strain>
        <strain evidence="2 4">WS4759</strain>
    </source>
</reference>
<evidence type="ECO:0000313" key="2">
    <source>
        <dbReference type="EMBL" id="MRI85711.1"/>
    </source>
</evidence>
<dbReference type="EMBL" id="WJQT01000025">
    <property type="protein sequence ID" value="MRJ48291.1"/>
    <property type="molecule type" value="Genomic_DNA"/>
</dbReference>
<dbReference type="EMBL" id="WJQS01000006">
    <property type="protein sequence ID" value="MRI85711.1"/>
    <property type="molecule type" value="Genomic_DNA"/>
</dbReference>
<sequence>MNHNDRLTRLRYALNIKDEDMVEIFALGGHSVTPEEIRAMLKKQTPDTLDETSTEEDKYKENVYELTLENEAFERFLNGLITSQRGSKDDQKLVLELTEKNANNLMLKKIKIALSLTSDDLLDMLEDEGVFLSKSELSAVLRREGHRNYKVCGDRYIRNFLKALAKQYRNQ</sequence>
<evidence type="ECO:0000313" key="4">
    <source>
        <dbReference type="Proteomes" id="UP000430975"/>
    </source>
</evidence>
<evidence type="ECO:0000313" key="5">
    <source>
        <dbReference type="Proteomes" id="UP000440066"/>
    </source>
</evidence>
<dbReference type="AlphaFoldDB" id="A0A6I2GJM6"/>
<dbReference type="Proteomes" id="UP000440066">
    <property type="component" value="Unassembled WGS sequence"/>
</dbReference>
<proteinExistence type="predicted"/>
<comment type="caution">
    <text evidence="2">The sequence shown here is derived from an EMBL/GenBank/DDBJ whole genome shotgun (WGS) entry which is preliminary data.</text>
</comment>
<dbReference type="RefSeq" id="WP_153833344.1">
    <property type="nucleotide sequence ID" value="NZ_WJQR01000007.1"/>
</dbReference>
<organism evidence="2 4">
    <name type="scientific">Fundicoccus ignavus</name>
    <dbReference type="NCBI Taxonomy" id="2664442"/>
    <lineage>
        <taxon>Bacteria</taxon>
        <taxon>Bacillati</taxon>
        <taxon>Bacillota</taxon>
        <taxon>Bacilli</taxon>
        <taxon>Lactobacillales</taxon>
        <taxon>Aerococcaceae</taxon>
        <taxon>Fundicoccus</taxon>
    </lineage>
</organism>
<reference evidence="3 5" key="1">
    <citation type="submission" date="2019-11" db="EMBL/GenBank/DDBJ databases">
        <title>Characterisation of Fundicoccus ignavus gen. nov. sp. nov., a novel genus of the family Aerococcaceae from bulk tank milk.</title>
        <authorList>
            <person name="Siebert A."/>
            <person name="Huptas C."/>
            <person name="Wenning M."/>
            <person name="Scherer S."/>
            <person name="Doll E.V."/>
        </authorList>
    </citation>
    <scope>NUCLEOTIDE SEQUENCE [LARGE SCALE GENOMIC DNA]</scope>
    <source>
        <strain evidence="3 5">DSM 109652</strain>
    </source>
</reference>
<accession>A0A6I2GJM6</accession>
<name>A0A6I2GJM6_9LACT</name>
<dbReference type="Proteomes" id="UP000469870">
    <property type="component" value="Unassembled WGS sequence"/>
</dbReference>
<dbReference type="Proteomes" id="UP000430975">
    <property type="component" value="Unassembled WGS sequence"/>
</dbReference>
<evidence type="ECO:0000313" key="6">
    <source>
        <dbReference type="Proteomes" id="UP000469870"/>
    </source>
</evidence>
<evidence type="ECO:0000313" key="1">
    <source>
        <dbReference type="EMBL" id="MRI81971.1"/>
    </source>
</evidence>
<gene>
    <name evidence="3" type="ORF">GF867_12095</name>
    <name evidence="2" type="ORF">GIY09_07500</name>
    <name evidence="1" type="ORF">GIY11_08115</name>
</gene>
<keyword evidence="4" id="KW-1185">Reference proteome</keyword>
<dbReference type="Pfam" id="PF07308">
    <property type="entry name" value="DUF1456"/>
    <property type="match status" value="2"/>
</dbReference>
<dbReference type="InterPro" id="IPR009921">
    <property type="entry name" value="YehS-like"/>
</dbReference>
<dbReference type="PANTHER" id="PTHR37805:SF1">
    <property type="entry name" value="CYTOPLASMIC PROTEIN"/>
    <property type="match status" value="1"/>
</dbReference>